<keyword evidence="2" id="KW-1185">Reference proteome</keyword>
<gene>
    <name evidence="1" type="ordered locus">Rleg2_1135</name>
</gene>
<name>A0ABF7QKB3_RHILW</name>
<dbReference type="Proteomes" id="UP000008330">
    <property type="component" value="Chromosome"/>
</dbReference>
<dbReference type="RefSeq" id="WP_012557231.1">
    <property type="nucleotide sequence ID" value="NC_011369.1"/>
</dbReference>
<reference evidence="1 2" key="1">
    <citation type="journal article" date="2010" name="Stand. Genomic Sci.">
        <title>Complete genome sequence of Rhizobium leguminosarum bv trifolii strain WSM2304, an effective microsymbiont of the South American clover Trifolium polymorphum.</title>
        <authorList>
            <person name="Reeve W."/>
            <person name="O'Hara G."/>
            <person name="Chain P."/>
            <person name="Ardley J."/>
            <person name="Brau L."/>
            <person name="Nandesena K."/>
            <person name="Tiwari R."/>
            <person name="Malfatti S."/>
            <person name="Kiss H."/>
            <person name="Lapidus A."/>
            <person name="Copeland A."/>
            <person name="Nolan M."/>
            <person name="Land M."/>
            <person name="Ivanova N."/>
            <person name="Mavromatis K."/>
            <person name="Markowitz V."/>
            <person name="Kyrpides N."/>
            <person name="Melino V."/>
            <person name="Denton M."/>
            <person name="Yates R."/>
            <person name="Howieson J."/>
        </authorList>
    </citation>
    <scope>NUCLEOTIDE SEQUENCE [LARGE SCALE GENOMIC DNA]</scope>
    <source>
        <strain evidence="1 2">WSM2304</strain>
    </source>
</reference>
<sequence>MNETKALTLEAGKYYRTREGEKVFVAGIGIFGLTNRHRVAVLTDQNGEDCLRWYAEDGKFNIYNDEEPADIVAEWVEPKRIKGFACVFAATSSKNSGVLSDIRPTKEAALEPFRPEMVKAVIEIDILEGHGLNGGDHE</sequence>
<organism evidence="1 2">
    <name type="scientific">Rhizobium leguminosarum bv. trifolii (strain WSM2304)</name>
    <dbReference type="NCBI Taxonomy" id="395492"/>
    <lineage>
        <taxon>Bacteria</taxon>
        <taxon>Pseudomonadati</taxon>
        <taxon>Pseudomonadota</taxon>
        <taxon>Alphaproteobacteria</taxon>
        <taxon>Hyphomicrobiales</taxon>
        <taxon>Rhizobiaceae</taxon>
        <taxon>Rhizobium/Agrobacterium group</taxon>
        <taxon>Rhizobium</taxon>
    </lineage>
</organism>
<evidence type="ECO:0000313" key="2">
    <source>
        <dbReference type="Proteomes" id="UP000008330"/>
    </source>
</evidence>
<evidence type="ECO:0008006" key="3">
    <source>
        <dbReference type="Google" id="ProtNLM"/>
    </source>
</evidence>
<evidence type="ECO:0000313" key="1">
    <source>
        <dbReference type="EMBL" id="ACI54429.1"/>
    </source>
</evidence>
<dbReference type="KEGG" id="rlt:Rleg2_1135"/>
<proteinExistence type="predicted"/>
<protein>
    <recommendedName>
        <fullName evidence="3">DUF3085 domain-containing protein</fullName>
    </recommendedName>
</protein>
<dbReference type="EMBL" id="CP001191">
    <property type="protein sequence ID" value="ACI54429.1"/>
    <property type="molecule type" value="Genomic_DNA"/>
</dbReference>
<accession>A0ABF7QKB3</accession>
<dbReference type="AlphaFoldDB" id="A0ABF7QKB3"/>